<proteinExistence type="predicted"/>
<name>A0AAV1ZCK7_9ARAC</name>
<dbReference type="Proteomes" id="UP001497382">
    <property type="component" value="Unassembled WGS sequence"/>
</dbReference>
<gene>
    <name evidence="2" type="ORF">LARSCL_LOCUS3956</name>
</gene>
<evidence type="ECO:0000313" key="3">
    <source>
        <dbReference type="Proteomes" id="UP001497382"/>
    </source>
</evidence>
<dbReference type="AlphaFoldDB" id="A0AAV1ZCK7"/>
<organism evidence="2 3">
    <name type="scientific">Larinioides sclopetarius</name>
    <dbReference type="NCBI Taxonomy" id="280406"/>
    <lineage>
        <taxon>Eukaryota</taxon>
        <taxon>Metazoa</taxon>
        <taxon>Ecdysozoa</taxon>
        <taxon>Arthropoda</taxon>
        <taxon>Chelicerata</taxon>
        <taxon>Arachnida</taxon>
        <taxon>Araneae</taxon>
        <taxon>Araneomorphae</taxon>
        <taxon>Entelegynae</taxon>
        <taxon>Araneoidea</taxon>
        <taxon>Araneidae</taxon>
        <taxon>Larinioides</taxon>
    </lineage>
</organism>
<evidence type="ECO:0000256" key="1">
    <source>
        <dbReference type="SAM" id="SignalP"/>
    </source>
</evidence>
<evidence type="ECO:0000313" key="2">
    <source>
        <dbReference type="EMBL" id="CAL1268027.1"/>
    </source>
</evidence>
<feature type="chain" id="PRO_5043774354" evidence="1">
    <location>
        <begin position="19"/>
        <end position="88"/>
    </location>
</feature>
<dbReference type="EMBL" id="CAXIEN010000031">
    <property type="protein sequence ID" value="CAL1268027.1"/>
    <property type="molecule type" value="Genomic_DNA"/>
</dbReference>
<comment type="caution">
    <text evidence="2">The sequence shown here is derived from an EMBL/GenBank/DDBJ whole genome shotgun (WGS) entry which is preliminary data.</text>
</comment>
<feature type="signal peptide" evidence="1">
    <location>
        <begin position="1"/>
        <end position="18"/>
    </location>
</feature>
<accession>A0AAV1ZCK7</accession>
<keyword evidence="3" id="KW-1185">Reference proteome</keyword>
<reference evidence="2 3" key="1">
    <citation type="submission" date="2024-04" db="EMBL/GenBank/DDBJ databases">
        <authorList>
            <person name="Rising A."/>
            <person name="Reimegard J."/>
            <person name="Sonavane S."/>
            <person name="Akerstrom W."/>
            <person name="Nylinder S."/>
            <person name="Hedman E."/>
            <person name="Kallberg Y."/>
        </authorList>
    </citation>
    <scope>NUCLEOTIDE SEQUENCE [LARGE SCALE GENOMIC DNA]</scope>
</reference>
<protein>
    <submittedName>
        <fullName evidence="2">Uncharacterized protein</fullName>
    </submittedName>
</protein>
<sequence length="88" mass="9971">MKLFVAFLLSLLFLGMDARSIKRSAGETRTMCSMTTPCGWEIYKPYIRTVEYFMKSPCDCPSGTRCVRSSDDISISAFVYRCSPTEKS</sequence>
<keyword evidence="1" id="KW-0732">Signal</keyword>